<feature type="binding site" description="axial binding residue" evidence="13">
    <location>
        <position position="524"/>
    </location>
    <ligand>
        <name>heme</name>
        <dbReference type="ChEBI" id="CHEBI:30413"/>
    </ligand>
    <ligandPart>
        <name>Fe</name>
        <dbReference type="ChEBI" id="CHEBI:18248"/>
    </ligandPart>
</feature>
<keyword evidence="5 13" id="KW-0349">Heme</keyword>
<dbReference type="Pfam" id="PF00067">
    <property type="entry name" value="p450"/>
    <property type="match status" value="1"/>
</dbReference>
<evidence type="ECO:0000256" key="6">
    <source>
        <dbReference type="ARBA" id="ARBA00022723"/>
    </source>
</evidence>
<accession>A0A0N7ZP77</accession>
<evidence type="ECO:0000256" key="14">
    <source>
        <dbReference type="RuleBase" id="RU000461"/>
    </source>
</evidence>
<dbReference type="InterPro" id="IPR001128">
    <property type="entry name" value="Cyt_P450"/>
</dbReference>
<dbReference type="SUPFAM" id="SSF48264">
    <property type="entry name" value="Cytochrome P450"/>
    <property type="match status" value="1"/>
</dbReference>
<organism evidence="16">
    <name type="scientific">Daphnia magna</name>
    <dbReference type="NCBI Taxonomy" id="35525"/>
    <lineage>
        <taxon>Eukaryota</taxon>
        <taxon>Metazoa</taxon>
        <taxon>Ecdysozoa</taxon>
        <taxon>Arthropoda</taxon>
        <taxon>Crustacea</taxon>
        <taxon>Branchiopoda</taxon>
        <taxon>Diplostraca</taxon>
        <taxon>Cladocera</taxon>
        <taxon>Anomopoda</taxon>
        <taxon>Daphniidae</taxon>
        <taxon>Daphnia</taxon>
    </lineage>
</organism>
<comment type="subcellular location">
    <subcellularLocation>
        <location evidence="3">Endoplasmic reticulum membrane</location>
        <topology evidence="3">Peripheral membrane protein</topology>
    </subcellularLocation>
    <subcellularLocation>
        <location evidence="2">Microsome membrane</location>
        <topology evidence="2">Peripheral membrane protein</topology>
    </subcellularLocation>
</comment>
<evidence type="ECO:0000256" key="1">
    <source>
        <dbReference type="ARBA" id="ARBA00001971"/>
    </source>
</evidence>
<dbReference type="EMBL" id="GDIQ01061950">
    <property type="protein sequence ID" value="JAN32787.1"/>
    <property type="molecule type" value="Transcribed_RNA"/>
</dbReference>
<feature type="transmembrane region" description="Helical" evidence="15">
    <location>
        <begin position="12"/>
        <end position="45"/>
    </location>
</feature>
<proteinExistence type="inferred from homology"/>
<evidence type="ECO:0000256" key="7">
    <source>
        <dbReference type="ARBA" id="ARBA00022824"/>
    </source>
</evidence>
<dbReference type="GO" id="GO:0005506">
    <property type="term" value="F:iron ion binding"/>
    <property type="evidence" value="ECO:0007669"/>
    <property type="project" value="InterPro"/>
</dbReference>
<keyword evidence="10 13" id="KW-0408">Iron</keyword>
<dbReference type="GO" id="GO:0020037">
    <property type="term" value="F:heme binding"/>
    <property type="evidence" value="ECO:0007669"/>
    <property type="project" value="InterPro"/>
</dbReference>
<evidence type="ECO:0000256" key="10">
    <source>
        <dbReference type="ARBA" id="ARBA00023004"/>
    </source>
</evidence>
<evidence type="ECO:0000256" key="5">
    <source>
        <dbReference type="ARBA" id="ARBA00022617"/>
    </source>
</evidence>
<evidence type="ECO:0000256" key="3">
    <source>
        <dbReference type="ARBA" id="ARBA00004406"/>
    </source>
</evidence>
<dbReference type="PANTHER" id="PTHR24292:SF102">
    <property type="entry name" value="CYTOCHROME P450 FAMILY-RELATED"/>
    <property type="match status" value="1"/>
</dbReference>
<dbReference type="EMBL" id="GDIP01226121">
    <property type="protein sequence ID" value="JAI97280.1"/>
    <property type="molecule type" value="Transcribed_RNA"/>
</dbReference>
<feature type="transmembrane region" description="Helical" evidence="15">
    <location>
        <begin position="65"/>
        <end position="85"/>
    </location>
</feature>
<evidence type="ECO:0000256" key="4">
    <source>
        <dbReference type="ARBA" id="ARBA00010617"/>
    </source>
</evidence>
<dbReference type="InterPro" id="IPR050476">
    <property type="entry name" value="Insect_CytP450_Detox"/>
</dbReference>
<evidence type="ECO:0000256" key="8">
    <source>
        <dbReference type="ARBA" id="ARBA00022848"/>
    </source>
</evidence>
<dbReference type="Gene3D" id="1.10.630.10">
    <property type="entry name" value="Cytochrome P450"/>
    <property type="match status" value="1"/>
</dbReference>
<keyword evidence="15" id="KW-1133">Transmembrane helix</keyword>
<dbReference type="PRINTS" id="PR00385">
    <property type="entry name" value="P450"/>
</dbReference>
<dbReference type="InterPro" id="IPR017972">
    <property type="entry name" value="Cyt_P450_CS"/>
</dbReference>
<keyword evidence="11 14" id="KW-0503">Monooxygenase</keyword>
<dbReference type="InterPro" id="IPR002401">
    <property type="entry name" value="Cyt_P450_E_grp-I"/>
</dbReference>
<sequence length="584" mass="66825">MLTDISFILGLFVFNLQITVVFGLVVLLDGILHVVASQLSSWIFWRETWVIGKRWTFLANWNVTHHLLGVGLALLIASLFHNYTYRRRAYQFFRRLGIPGPKPHLIKGNGDKMRNHSLVAIDVMDQWKAEFGDVYGYFVGMKPYVVVGDLDMVQQVLIRDFHKFVNRPAMGIEIRPVINTLVGLRSHRWKEVRRVISPTFSTRKMRKINSIINRCADILVEVVGKHAETRNEIDFYGVFQGLTCQVIGECALDTKVDCQRQPQDEFLNSLRQFLKQANNPIIDLAIYFPLVREILAVVCRVASPCGQFTQSIIDKVQGVINQRREDRLSGTSTPNHGDILQLLMEASENRQEDTDDTDGRVRPTHQLLTDDEIIANAWVFLLGGFETTANALTYCAYLLATHPDVQQKLYEELRDYLGESSGDLETDYNTISQLTYLDKVFCEALRLFPPVVLFVTREAAEDAQLGDFHIPAGTNVQIPIWQIHHDPKLWPDPYRFDPERFEPELKKNRHPMAWIPFGSGPRSCLGIRFAMLEAKIALAKLLMNYRLVPCERTEEKLTLSVPTVTLNPKSGVWLKAEKREQTSA</sequence>
<evidence type="ECO:0000256" key="13">
    <source>
        <dbReference type="PIRSR" id="PIRSR602401-1"/>
    </source>
</evidence>
<keyword evidence="9 14" id="KW-0560">Oxidoreductase</keyword>
<name>A0A0N7ZP77_9CRUS</name>
<dbReference type="PRINTS" id="PR00463">
    <property type="entry name" value="EP450I"/>
</dbReference>
<evidence type="ECO:0000256" key="9">
    <source>
        <dbReference type="ARBA" id="ARBA00023002"/>
    </source>
</evidence>
<evidence type="ECO:0000313" key="17">
    <source>
        <dbReference type="EMBL" id="JAN32787.1"/>
    </source>
</evidence>
<dbReference type="CDD" id="cd11055">
    <property type="entry name" value="CYP3A-like"/>
    <property type="match status" value="1"/>
</dbReference>
<keyword evidence="8" id="KW-0492">Microsome</keyword>
<evidence type="ECO:0000256" key="2">
    <source>
        <dbReference type="ARBA" id="ARBA00004174"/>
    </source>
</evidence>
<reference evidence="17" key="2">
    <citation type="submission" date="2015-10" db="EMBL/GenBank/DDBJ databases">
        <title>EvidentialGene: Evidence-directed Construction of Complete mRNA Transcriptomes without Genomes.</title>
        <authorList>
            <person name="Gilbert D.G."/>
        </authorList>
    </citation>
    <scope>NUCLEOTIDE SEQUENCE</scope>
</reference>
<dbReference type="InterPro" id="IPR036396">
    <property type="entry name" value="Cyt_P450_sf"/>
</dbReference>
<dbReference type="AlphaFoldDB" id="A0A0N7ZP77"/>
<comment type="similarity">
    <text evidence="4 14">Belongs to the cytochrome P450 family.</text>
</comment>
<protein>
    <submittedName>
        <fullName evidence="16">Cytochrome p450</fullName>
    </submittedName>
</protein>
<dbReference type="OrthoDB" id="6501435at2759"/>
<keyword evidence="12 15" id="KW-0472">Membrane</keyword>
<keyword evidence="15" id="KW-0812">Transmembrane</keyword>
<evidence type="ECO:0000256" key="11">
    <source>
        <dbReference type="ARBA" id="ARBA00023033"/>
    </source>
</evidence>
<reference evidence="16" key="1">
    <citation type="submission" date="2015-10" db="EMBL/GenBank/DDBJ databases">
        <title>Daphnia magna gene sets from two clonal populations assembled and annotated with EvidentialGene.</title>
        <authorList>
            <person name="Gilbert D."/>
            <person name="Podicheti R."/>
            <person name="Orsini L."/>
            <person name="Colbourne J."/>
            <person name="Pfrender M."/>
        </authorList>
    </citation>
    <scope>NUCLEOTIDE SEQUENCE</scope>
</reference>
<dbReference type="PANTHER" id="PTHR24292">
    <property type="entry name" value="CYTOCHROME P450"/>
    <property type="match status" value="1"/>
</dbReference>
<keyword evidence="7" id="KW-0256">Endoplasmic reticulum</keyword>
<dbReference type="GO" id="GO:0005789">
    <property type="term" value="C:endoplasmic reticulum membrane"/>
    <property type="evidence" value="ECO:0007669"/>
    <property type="project" value="UniProtKB-SubCell"/>
</dbReference>
<reference evidence="16" key="3">
    <citation type="submission" date="2015-10" db="EMBL/GenBank/DDBJ databases">
        <authorList>
            <person name="Gilbert D.G."/>
        </authorList>
    </citation>
    <scope>NUCLEOTIDE SEQUENCE</scope>
</reference>
<evidence type="ECO:0000256" key="15">
    <source>
        <dbReference type="SAM" id="Phobius"/>
    </source>
</evidence>
<evidence type="ECO:0000313" key="16">
    <source>
        <dbReference type="EMBL" id="JAI97280.1"/>
    </source>
</evidence>
<evidence type="ECO:0000256" key="12">
    <source>
        <dbReference type="ARBA" id="ARBA00023136"/>
    </source>
</evidence>
<comment type="cofactor">
    <cofactor evidence="1 13">
        <name>heme</name>
        <dbReference type="ChEBI" id="CHEBI:30413"/>
    </cofactor>
</comment>
<keyword evidence="6 13" id="KW-0479">Metal-binding</keyword>
<dbReference type="GO" id="GO:0016705">
    <property type="term" value="F:oxidoreductase activity, acting on paired donors, with incorporation or reduction of molecular oxygen"/>
    <property type="evidence" value="ECO:0007669"/>
    <property type="project" value="InterPro"/>
</dbReference>
<dbReference type="GO" id="GO:0004497">
    <property type="term" value="F:monooxygenase activity"/>
    <property type="evidence" value="ECO:0007669"/>
    <property type="project" value="UniProtKB-KW"/>
</dbReference>
<dbReference type="PROSITE" id="PS00086">
    <property type="entry name" value="CYTOCHROME_P450"/>
    <property type="match status" value="1"/>
</dbReference>
<dbReference type="FunFam" id="1.10.630.10:FF:000042">
    <property type="entry name" value="Cytochrome P450"/>
    <property type="match status" value="1"/>
</dbReference>